<comment type="subunit">
    <text evidence="3">Homooctamer.</text>
</comment>
<evidence type="ECO:0000313" key="11">
    <source>
        <dbReference type="Proteomes" id="UP000528411"/>
    </source>
</evidence>
<evidence type="ECO:0000256" key="4">
    <source>
        <dbReference type="ARBA" id="ARBA00012415"/>
    </source>
</evidence>
<keyword evidence="6 10" id="KW-0808">Transferase</keyword>
<dbReference type="PANTHER" id="PTHR43511">
    <property type="match status" value="1"/>
</dbReference>
<evidence type="ECO:0000256" key="3">
    <source>
        <dbReference type="ARBA" id="ARBA00011823"/>
    </source>
</evidence>
<reference evidence="10 11" key="1">
    <citation type="submission" date="2019-09" db="EMBL/GenBank/DDBJ databases">
        <title>Bird 10,000 Genomes (B10K) Project - Family phase.</title>
        <authorList>
            <person name="Zhang G."/>
        </authorList>
    </citation>
    <scope>NUCLEOTIDE SEQUENCE [LARGE SCALE GENOMIC DNA]</scope>
    <source>
        <strain evidence="10">B10K-DU-012-56</strain>
    </source>
</reference>
<evidence type="ECO:0000256" key="5">
    <source>
        <dbReference type="ARBA" id="ARBA00019048"/>
    </source>
</evidence>
<keyword evidence="11" id="KW-1185">Reference proteome</keyword>
<dbReference type="OrthoDB" id="932129at2759"/>
<dbReference type="EC" id="2.7.7.9" evidence="4"/>
<evidence type="ECO:0000256" key="8">
    <source>
        <dbReference type="ARBA" id="ARBA00023579"/>
    </source>
</evidence>
<dbReference type="AlphaFoldDB" id="A0A7L2U1U2"/>
<comment type="caution">
    <text evidence="10">The sequence shown here is derived from an EMBL/GenBank/DDBJ whole genome shotgun (WGS) entry which is preliminary data.</text>
</comment>
<dbReference type="Gene3D" id="2.160.10.10">
    <property type="entry name" value="Hexapeptide repeat proteins"/>
    <property type="match status" value="1"/>
</dbReference>
<dbReference type="InterPro" id="IPR002618">
    <property type="entry name" value="UDPGP_fam"/>
</dbReference>
<proteinExistence type="inferred from homology"/>
<dbReference type="InterPro" id="IPR016267">
    <property type="entry name" value="UDPGP_trans"/>
</dbReference>
<dbReference type="GO" id="GO:0006011">
    <property type="term" value="P:UDP-alpha-D-glucose metabolic process"/>
    <property type="evidence" value="ECO:0007669"/>
    <property type="project" value="InterPro"/>
</dbReference>
<comment type="pathway">
    <text evidence="1">Glycan biosynthesis; glycogen biosynthesis.</text>
</comment>
<dbReference type="GO" id="GO:0003983">
    <property type="term" value="F:UTP:glucose-1-phosphate uridylyltransferase activity"/>
    <property type="evidence" value="ECO:0007669"/>
    <property type="project" value="UniProtKB-EC"/>
</dbReference>
<feature type="non-terminal residue" evidence="10">
    <location>
        <position position="298"/>
    </location>
</feature>
<evidence type="ECO:0000256" key="7">
    <source>
        <dbReference type="ARBA" id="ARBA00022695"/>
    </source>
</evidence>
<protein>
    <recommendedName>
        <fullName evidence="5">UTP--glucose-1-phosphate uridylyltransferase</fullName>
        <ecNumber evidence="4">2.7.7.9</ecNumber>
    </recommendedName>
</protein>
<dbReference type="UniPathway" id="UPA00164"/>
<evidence type="ECO:0000256" key="1">
    <source>
        <dbReference type="ARBA" id="ARBA00004964"/>
    </source>
</evidence>
<dbReference type="CDD" id="cd00897">
    <property type="entry name" value="UGPase_euk"/>
    <property type="match status" value="1"/>
</dbReference>
<keyword evidence="7 10" id="KW-0548">Nucleotidyltransferase</keyword>
<dbReference type="Gene3D" id="3.90.550.10">
    <property type="entry name" value="Spore Coat Polysaccharide Biosynthesis Protein SpsA, Chain A"/>
    <property type="match status" value="2"/>
</dbReference>
<comment type="similarity">
    <text evidence="2">Belongs to the UDPGP type 1 family.</text>
</comment>
<evidence type="ECO:0000256" key="9">
    <source>
        <dbReference type="ARBA" id="ARBA00047432"/>
    </source>
</evidence>
<sequence length="298" mass="33259">IQPYEKIKARGLPDNIASVLNKLVVVKLNGGLGTSMGCKGPKSLIGVRNENTFLDLTVQQIEHLNKSYNTDVPLVLMNSFNTDDDTKKILQKYSHSRVKIYTFNQSRYQKTSPLGGKEYIFVSNIDNLGATVDLYILNHLMNPPNGKRCEFVMEVTNKTRADVKGGTLTQYENKLRLVEIAQVPKAHVDEFKSVSKFKIFNTNNLWIALFLFQTLDGGLNVIQLETAVGAAIKSFENSLGINVPRSRFLPVKTTSDLLLVMSNLYSLNAGSLTMSEKREFPTVPLVKLGSSFTKVNSY</sequence>
<dbReference type="EMBL" id="VYZW01003642">
    <property type="protein sequence ID" value="NXS39566.1"/>
    <property type="molecule type" value="Genomic_DNA"/>
</dbReference>
<comment type="function">
    <text evidence="8">UTP--glucose-1-phosphate uridylyltransferase catalyzing the conversion of glucose-1-phosphate into UDP-glucose, a crucial precursor for the production of glycogen.</text>
</comment>
<gene>
    <name evidence="10" type="primary">Ugp2</name>
    <name evidence="10" type="ORF">BALREX_R09339</name>
</gene>
<dbReference type="SUPFAM" id="SSF53448">
    <property type="entry name" value="Nucleotide-diphospho-sugar transferases"/>
    <property type="match status" value="1"/>
</dbReference>
<evidence type="ECO:0000256" key="2">
    <source>
        <dbReference type="ARBA" id="ARBA00010401"/>
    </source>
</evidence>
<dbReference type="Proteomes" id="UP000528411">
    <property type="component" value="Unassembled WGS sequence"/>
</dbReference>
<dbReference type="GO" id="GO:0005978">
    <property type="term" value="P:glycogen biosynthetic process"/>
    <property type="evidence" value="ECO:0007669"/>
    <property type="project" value="UniProtKB-UniPathway"/>
</dbReference>
<evidence type="ECO:0000313" key="10">
    <source>
        <dbReference type="EMBL" id="NXS39566.1"/>
    </source>
</evidence>
<evidence type="ECO:0000256" key="6">
    <source>
        <dbReference type="ARBA" id="ARBA00022679"/>
    </source>
</evidence>
<dbReference type="InterPro" id="IPR029044">
    <property type="entry name" value="Nucleotide-diphossugar_trans"/>
</dbReference>
<accession>A0A7L2U1U2</accession>
<comment type="catalytic activity">
    <reaction evidence="9">
        <text>alpha-D-glucose 1-phosphate + UTP + H(+) = UDP-alpha-D-glucose + diphosphate</text>
        <dbReference type="Rhea" id="RHEA:19889"/>
        <dbReference type="ChEBI" id="CHEBI:15378"/>
        <dbReference type="ChEBI" id="CHEBI:33019"/>
        <dbReference type="ChEBI" id="CHEBI:46398"/>
        <dbReference type="ChEBI" id="CHEBI:58601"/>
        <dbReference type="ChEBI" id="CHEBI:58885"/>
        <dbReference type="EC" id="2.7.7.9"/>
    </reaction>
    <physiologicalReaction direction="left-to-right" evidence="9">
        <dbReference type="Rhea" id="RHEA:19890"/>
    </physiologicalReaction>
</comment>
<name>A0A7L2U1U2_BALRX</name>
<dbReference type="Pfam" id="PF01704">
    <property type="entry name" value="UDPGP"/>
    <property type="match status" value="3"/>
</dbReference>
<organism evidence="10 11">
    <name type="scientific">Balaeniceps rex</name>
    <name type="common">Shoebill</name>
    <dbReference type="NCBI Taxonomy" id="33584"/>
    <lineage>
        <taxon>Eukaryota</taxon>
        <taxon>Metazoa</taxon>
        <taxon>Chordata</taxon>
        <taxon>Craniata</taxon>
        <taxon>Vertebrata</taxon>
        <taxon>Euteleostomi</taxon>
        <taxon>Archelosauria</taxon>
        <taxon>Archosauria</taxon>
        <taxon>Dinosauria</taxon>
        <taxon>Saurischia</taxon>
        <taxon>Theropoda</taxon>
        <taxon>Coelurosauria</taxon>
        <taxon>Aves</taxon>
        <taxon>Neognathae</taxon>
        <taxon>Neoaves</taxon>
        <taxon>Aequornithes</taxon>
        <taxon>Pelecaniformes</taxon>
        <taxon>Balaenicipitidae</taxon>
        <taxon>Balaeniceps</taxon>
    </lineage>
</organism>
<feature type="non-terminal residue" evidence="10">
    <location>
        <position position="1"/>
    </location>
</feature>